<accession>A0A7J7CRL6</accession>
<evidence type="ECO:0000313" key="3">
    <source>
        <dbReference type="Proteomes" id="UP000593562"/>
    </source>
</evidence>
<dbReference type="PANTHER" id="PTHR34657">
    <property type="entry name" value="EMBRYO SAC DEVELOPMENT ARREST 6"/>
    <property type="match status" value="1"/>
</dbReference>
<name>A0A7J7CRL6_TRIWF</name>
<dbReference type="InParanoid" id="A0A7J7CRL6"/>
<dbReference type="Proteomes" id="UP000593562">
    <property type="component" value="Unassembled WGS sequence"/>
</dbReference>
<sequence>MSHHPRRIVPPGLSKKRKERESPSFPIKPSAAVPARPAASKAVEPICSNRLLAGYMAYEFLTKGTLFGKKFVVPARAGAVAVRSSSSAELKRVKREAELVGGEKQEERSYDEVASIVKSDGVHIPGIVNPTQLARWTRAS</sequence>
<feature type="compositionally biased region" description="Low complexity" evidence="1">
    <location>
        <begin position="28"/>
        <end position="42"/>
    </location>
</feature>
<evidence type="ECO:0000256" key="1">
    <source>
        <dbReference type="SAM" id="MobiDB-lite"/>
    </source>
</evidence>
<feature type="region of interest" description="Disordered" evidence="1">
    <location>
        <begin position="1"/>
        <end position="42"/>
    </location>
</feature>
<keyword evidence="3" id="KW-1185">Reference proteome</keyword>
<organism evidence="2 3">
    <name type="scientific">Tripterygium wilfordii</name>
    <name type="common">Thunder God vine</name>
    <dbReference type="NCBI Taxonomy" id="458696"/>
    <lineage>
        <taxon>Eukaryota</taxon>
        <taxon>Viridiplantae</taxon>
        <taxon>Streptophyta</taxon>
        <taxon>Embryophyta</taxon>
        <taxon>Tracheophyta</taxon>
        <taxon>Spermatophyta</taxon>
        <taxon>Magnoliopsida</taxon>
        <taxon>eudicotyledons</taxon>
        <taxon>Gunneridae</taxon>
        <taxon>Pentapetalae</taxon>
        <taxon>rosids</taxon>
        <taxon>fabids</taxon>
        <taxon>Celastrales</taxon>
        <taxon>Celastraceae</taxon>
        <taxon>Tripterygium</taxon>
    </lineage>
</organism>
<gene>
    <name evidence="2" type="ORF">HS088_TW14G00882</name>
</gene>
<dbReference type="OrthoDB" id="687843at2759"/>
<protein>
    <recommendedName>
        <fullName evidence="4">Embryo sac development arrest 6</fullName>
    </recommendedName>
</protein>
<dbReference type="AlphaFoldDB" id="A0A7J7CRL6"/>
<evidence type="ECO:0008006" key="4">
    <source>
        <dbReference type="Google" id="ProtNLM"/>
    </source>
</evidence>
<evidence type="ECO:0000313" key="2">
    <source>
        <dbReference type="EMBL" id="KAF5736730.1"/>
    </source>
</evidence>
<comment type="caution">
    <text evidence="2">The sequence shown here is derived from an EMBL/GenBank/DDBJ whole genome shotgun (WGS) entry which is preliminary data.</text>
</comment>
<proteinExistence type="predicted"/>
<dbReference type="PANTHER" id="PTHR34657:SF4">
    <property type="entry name" value="EMBRYO SAC DEVELOPMENT ARREST 6"/>
    <property type="match status" value="1"/>
</dbReference>
<dbReference type="EMBL" id="JAAARO010000014">
    <property type="protein sequence ID" value="KAF5736730.1"/>
    <property type="molecule type" value="Genomic_DNA"/>
</dbReference>
<reference evidence="2 3" key="1">
    <citation type="journal article" date="2020" name="Nat. Commun.">
        <title>Genome of Tripterygium wilfordii and identification of cytochrome P450 involved in triptolide biosynthesis.</title>
        <authorList>
            <person name="Tu L."/>
            <person name="Su P."/>
            <person name="Zhang Z."/>
            <person name="Gao L."/>
            <person name="Wang J."/>
            <person name="Hu T."/>
            <person name="Zhou J."/>
            <person name="Zhang Y."/>
            <person name="Zhao Y."/>
            <person name="Liu Y."/>
            <person name="Song Y."/>
            <person name="Tong Y."/>
            <person name="Lu Y."/>
            <person name="Yang J."/>
            <person name="Xu C."/>
            <person name="Jia M."/>
            <person name="Peters R.J."/>
            <person name="Huang L."/>
            <person name="Gao W."/>
        </authorList>
    </citation>
    <scope>NUCLEOTIDE SEQUENCE [LARGE SCALE GENOMIC DNA]</scope>
    <source>
        <strain evidence="3">cv. XIE 37</strain>
        <tissue evidence="2">Leaf</tissue>
    </source>
</reference>